<name>A0A1C7LQV7_GRIFR</name>
<dbReference type="PANTHER" id="PTHR47417">
    <property type="entry name" value="SMR DOMAIN-CONTAINING PROTEIN YPL199C"/>
    <property type="match status" value="1"/>
</dbReference>
<sequence>MGLFVDILNAVVNFLCANTQEQPRPPPAPDGRVQYTPQVSEPSVPSYPVTQQPVSARPPTQPHKPHPHHTPSPGPRRQDANQINQNNEHYKGLRARANEEGDQMAQCFEQAHQAYAAGDGARAKELSNEGKAHQREMERLNAQASEWIFVENNKDSQSGEIDLHGLYVKEAITFTEKAIQEARGRGESKVHLIVGKGLHSANGVAKLKPAIEELMQKQGLVAELDQSNGGVLIVNLDGQPSGEGTIMRPDDIARGLANKDEGCLIM</sequence>
<dbReference type="InterPro" id="IPR002625">
    <property type="entry name" value="Smr_dom"/>
</dbReference>
<feature type="signal peptide" evidence="2">
    <location>
        <begin position="1"/>
        <end position="17"/>
    </location>
</feature>
<dbReference type="PROSITE" id="PS50828">
    <property type="entry name" value="SMR"/>
    <property type="match status" value="1"/>
</dbReference>
<proteinExistence type="predicted"/>
<dbReference type="Gene3D" id="3.30.1370.110">
    <property type="match status" value="1"/>
</dbReference>
<dbReference type="STRING" id="5627.A0A1C7LQV7"/>
<keyword evidence="5" id="KW-1185">Reference proteome</keyword>
<dbReference type="AlphaFoldDB" id="A0A1C7LQV7"/>
<dbReference type="OrthoDB" id="3231855at2759"/>
<comment type="caution">
    <text evidence="4">The sequence shown here is derived from an EMBL/GenBank/DDBJ whole genome shotgun (WGS) entry which is preliminary data.</text>
</comment>
<evidence type="ECO:0000259" key="3">
    <source>
        <dbReference type="PROSITE" id="PS50828"/>
    </source>
</evidence>
<evidence type="ECO:0000256" key="1">
    <source>
        <dbReference type="SAM" id="MobiDB-lite"/>
    </source>
</evidence>
<dbReference type="Pfam" id="PF08590">
    <property type="entry name" value="DUF1771"/>
    <property type="match status" value="1"/>
</dbReference>
<evidence type="ECO:0000313" key="4">
    <source>
        <dbReference type="EMBL" id="OBZ67141.1"/>
    </source>
</evidence>
<dbReference type="InterPro" id="IPR053020">
    <property type="entry name" value="Smr_domain_protein"/>
</dbReference>
<dbReference type="InterPro" id="IPR036063">
    <property type="entry name" value="Smr_dom_sf"/>
</dbReference>
<gene>
    <name evidence="4" type="ORF">A0H81_12985</name>
</gene>
<dbReference type="SUPFAM" id="SSF160443">
    <property type="entry name" value="SMR domain-like"/>
    <property type="match status" value="1"/>
</dbReference>
<accession>A0A1C7LQV7</accession>
<evidence type="ECO:0000256" key="2">
    <source>
        <dbReference type="SAM" id="SignalP"/>
    </source>
</evidence>
<feature type="region of interest" description="Disordered" evidence="1">
    <location>
        <begin position="19"/>
        <end position="81"/>
    </location>
</feature>
<dbReference type="SMART" id="SM00463">
    <property type="entry name" value="SMR"/>
    <property type="match status" value="1"/>
</dbReference>
<evidence type="ECO:0000313" key="5">
    <source>
        <dbReference type="Proteomes" id="UP000092993"/>
    </source>
</evidence>
<dbReference type="Pfam" id="PF01713">
    <property type="entry name" value="Smr"/>
    <property type="match status" value="1"/>
</dbReference>
<feature type="domain" description="Smr" evidence="3">
    <location>
        <begin position="161"/>
        <end position="237"/>
    </location>
</feature>
<protein>
    <recommendedName>
        <fullName evidence="3">Smr domain-containing protein</fullName>
    </recommendedName>
</protein>
<keyword evidence="2" id="KW-0732">Signal</keyword>
<dbReference type="EMBL" id="LUGG01000025">
    <property type="protein sequence ID" value="OBZ67141.1"/>
    <property type="molecule type" value="Genomic_DNA"/>
</dbReference>
<dbReference type="SMART" id="SM01162">
    <property type="entry name" value="DUF1771"/>
    <property type="match status" value="1"/>
</dbReference>
<organism evidence="4 5">
    <name type="scientific">Grifola frondosa</name>
    <name type="common">Maitake</name>
    <name type="synonym">Polyporus frondosus</name>
    <dbReference type="NCBI Taxonomy" id="5627"/>
    <lineage>
        <taxon>Eukaryota</taxon>
        <taxon>Fungi</taxon>
        <taxon>Dikarya</taxon>
        <taxon>Basidiomycota</taxon>
        <taxon>Agaricomycotina</taxon>
        <taxon>Agaricomycetes</taxon>
        <taxon>Polyporales</taxon>
        <taxon>Grifolaceae</taxon>
        <taxon>Grifola</taxon>
    </lineage>
</organism>
<dbReference type="OMA" id="EDECVIM"/>
<feature type="chain" id="PRO_5008888718" description="Smr domain-containing protein" evidence="2">
    <location>
        <begin position="18"/>
        <end position="266"/>
    </location>
</feature>
<dbReference type="Proteomes" id="UP000092993">
    <property type="component" value="Unassembled WGS sequence"/>
</dbReference>
<dbReference type="InterPro" id="IPR013899">
    <property type="entry name" value="DUF1771"/>
</dbReference>
<reference evidence="4 5" key="1">
    <citation type="submission" date="2016-03" db="EMBL/GenBank/DDBJ databases">
        <title>Whole genome sequencing of Grifola frondosa 9006-11.</title>
        <authorList>
            <person name="Min B."/>
            <person name="Park H."/>
            <person name="Kim J.-G."/>
            <person name="Cho H."/>
            <person name="Oh Y.-L."/>
            <person name="Kong W.-S."/>
            <person name="Choi I.-G."/>
        </authorList>
    </citation>
    <scope>NUCLEOTIDE SEQUENCE [LARGE SCALE GENOMIC DNA]</scope>
    <source>
        <strain evidence="4 5">9006-11</strain>
    </source>
</reference>
<feature type="compositionally biased region" description="Polar residues" evidence="1">
    <location>
        <begin position="35"/>
        <end position="54"/>
    </location>
</feature>
<dbReference type="PANTHER" id="PTHR47417:SF1">
    <property type="entry name" value="SMR DOMAIN-CONTAINING PROTEIN YPL199C"/>
    <property type="match status" value="1"/>
</dbReference>